<evidence type="ECO:0000313" key="4">
    <source>
        <dbReference type="Proteomes" id="UP000016930"/>
    </source>
</evidence>
<dbReference type="PANTHER" id="PTHR40465:SF1">
    <property type="entry name" value="DUF6534 DOMAIN-CONTAINING PROTEIN"/>
    <property type="match status" value="1"/>
</dbReference>
<evidence type="ECO:0000259" key="2">
    <source>
        <dbReference type="Pfam" id="PF20152"/>
    </source>
</evidence>
<dbReference type="Proteomes" id="UP000016930">
    <property type="component" value="Unassembled WGS sequence"/>
</dbReference>
<gene>
    <name evidence="3" type="ORF">CERSUDRAFT_126826</name>
</gene>
<sequence length="366" mass="40830">MSRLLYHQGLHSVYRPTALPLVFGANRAWPYFGSRLHRSMSHSVSGTLGAFLIGVIIVSISYGVLVVQTYLYFQYSDSDSRRLKSSIVSLWILGTIHEALVCHGIYTEAVLQYNDPLALEVLPWSIIAILPLTSIMNLAIRSIFVFRIWRYSGRKWYLAILIVGTSLYRKLVKADNDHAQMLLSVTELGIALGFMITDLSSPRTIARTYPTYLFVGLAINVLTDGLVTTSQTRLLWKSRTGTPRTDSALRVLMIYSLSTGLLTTMFVMASFITWIAMSTNRIYLTFFCANPSLLLNTLLATLNGRRHLREMLVSDSPDQGSETLASYAMSNSDWIDPYSASGFVFFAGSSVLAKKGIKQLPPLPIV</sequence>
<keyword evidence="1" id="KW-1133">Transmembrane helix</keyword>
<feature type="transmembrane region" description="Helical" evidence="1">
    <location>
        <begin position="49"/>
        <end position="73"/>
    </location>
</feature>
<dbReference type="EMBL" id="KB445811">
    <property type="protein sequence ID" value="EMD32422.1"/>
    <property type="molecule type" value="Genomic_DNA"/>
</dbReference>
<name>M2R2H6_CERS8</name>
<dbReference type="InterPro" id="IPR045339">
    <property type="entry name" value="DUF6534"/>
</dbReference>
<dbReference type="HOGENOM" id="CLU_046025_5_3_1"/>
<feature type="transmembrane region" description="Helical" evidence="1">
    <location>
        <begin position="248"/>
        <end position="276"/>
    </location>
</feature>
<feature type="transmembrane region" description="Helical" evidence="1">
    <location>
        <begin position="126"/>
        <end position="149"/>
    </location>
</feature>
<reference evidence="3 4" key="1">
    <citation type="journal article" date="2012" name="Proc. Natl. Acad. Sci. U.S.A.">
        <title>Comparative genomics of Ceriporiopsis subvermispora and Phanerochaete chrysosporium provide insight into selective ligninolysis.</title>
        <authorList>
            <person name="Fernandez-Fueyo E."/>
            <person name="Ruiz-Duenas F.J."/>
            <person name="Ferreira P."/>
            <person name="Floudas D."/>
            <person name="Hibbett D.S."/>
            <person name="Canessa P."/>
            <person name="Larrondo L.F."/>
            <person name="James T.Y."/>
            <person name="Seelenfreund D."/>
            <person name="Lobos S."/>
            <person name="Polanco R."/>
            <person name="Tello M."/>
            <person name="Honda Y."/>
            <person name="Watanabe T."/>
            <person name="Watanabe T."/>
            <person name="Ryu J.S."/>
            <person name="Kubicek C.P."/>
            <person name="Schmoll M."/>
            <person name="Gaskell J."/>
            <person name="Hammel K.E."/>
            <person name="St John F.J."/>
            <person name="Vanden Wymelenberg A."/>
            <person name="Sabat G."/>
            <person name="Splinter BonDurant S."/>
            <person name="Syed K."/>
            <person name="Yadav J.S."/>
            <person name="Doddapaneni H."/>
            <person name="Subramanian V."/>
            <person name="Lavin J.L."/>
            <person name="Oguiza J.A."/>
            <person name="Perez G."/>
            <person name="Pisabarro A.G."/>
            <person name="Ramirez L."/>
            <person name="Santoyo F."/>
            <person name="Master E."/>
            <person name="Coutinho P.M."/>
            <person name="Henrissat B."/>
            <person name="Lombard V."/>
            <person name="Magnuson J.K."/>
            <person name="Kuees U."/>
            <person name="Hori C."/>
            <person name="Igarashi K."/>
            <person name="Samejima M."/>
            <person name="Held B.W."/>
            <person name="Barry K.W."/>
            <person name="LaButti K.M."/>
            <person name="Lapidus A."/>
            <person name="Lindquist E.A."/>
            <person name="Lucas S.M."/>
            <person name="Riley R."/>
            <person name="Salamov A.A."/>
            <person name="Hoffmeister D."/>
            <person name="Schwenk D."/>
            <person name="Hadar Y."/>
            <person name="Yarden O."/>
            <person name="de Vries R.P."/>
            <person name="Wiebenga A."/>
            <person name="Stenlid J."/>
            <person name="Eastwood D."/>
            <person name="Grigoriev I.V."/>
            <person name="Berka R.M."/>
            <person name="Blanchette R.A."/>
            <person name="Kersten P."/>
            <person name="Martinez A.T."/>
            <person name="Vicuna R."/>
            <person name="Cullen D."/>
        </authorList>
    </citation>
    <scope>NUCLEOTIDE SEQUENCE [LARGE SCALE GENOMIC DNA]</scope>
    <source>
        <strain evidence="3 4">B</strain>
    </source>
</reference>
<keyword evidence="1" id="KW-0812">Transmembrane</keyword>
<feature type="transmembrane region" description="Helical" evidence="1">
    <location>
        <begin position="85"/>
        <end position="106"/>
    </location>
</feature>
<keyword evidence="1" id="KW-0472">Membrane</keyword>
<dbReference type="PANTHER" id="PTHR40465">
    <property type="entry name" value="CHROMOSOME 1, WHOLE GENOME SHOTGUN SEQUENCE"/>
    <property type="match status" value="1"/>
</dbReference>
<feature type="domain" description="DUF6534" evidence="2">
    <location>
        <begin position="221"/>
        <end position="307"/>
    </location>
</feature>
<dbReference type="STRING" id="914234.M2R2H6"/>
<accession>M2R2H6</accession>
<dbReference type="Pfam" id="PF20152">
    <property type="entry name" value="DUF6534"/>
    <property type="match status" value="1"/>
</dbReference>
<feature type="transmembrane region" description="Helical" evidence="1">
    <location>
        <begin position="282"/>
        <end position="302"/>
    </location>
</feature>
<keyword evidence="4" id="KW-1185">Reference proteome</keyword>
<evidence type="ECO:0000313" key="3">
    <source>
        <dbReference type="EMBL" id="EMD32422.1"/>
    </source>
</evidence>
<organism evidence="3 4">
    <name type="scientific">Ceriporiopsis subvermispora (strain B)</name>
    <name type="common">White-rot fungus</name>
    <name type="synonym">Gelatoporia subvermispora</name>
    <dbReference type="NCBI Taxonomy" id="914234"/>
    <lineage>
        <taxon>Eukaryota</taxon>
        <taxon>Fungi</taxon>
        <taxon>Dikarya</taxon>
        <taxon>Basidiomycota</taxon>
        <taxon>Agaricomycotina</taxon>
        <taxon>Agaricomycetes</taxon>
        <taxon>Polyporales</taxon>
        <taxon>Gelatoporiaceae</taxon>
        <taxon>Gelatoporia</taxon>
    </lineage>
</organism>
<evidence type="ECO:0000256" key="1">
    <source>
        <dbReference type="SAM" id="Phobius"/>
    </source>
</evidence>
<dbReference type="AlphaFoldDB" id="M2R2H6"/>
<protein>
    <recommendedName>
        <fullName evidence="2">DUF6534 domain-containing protein</fullName>
    </recommendedName>
</protein>
<proteinExistence type="predicted"/>